<sequence>MKLRIPLCVSMLAASMLLSGCQPFIWVVACFPSRCNSPTPLLDPRTGEPLNDKAPGRSQETLEYFQMDFLGQYTVKHAFINDYHPSSKRCYLGSPIDNVQVVMNHLKNADNVPAIVVTRKGLPPRPIAPVLADNRSEFIGRTYYKRDTPPDAPQEVLRVDFDALCHVSFYRNNVITFGIRSATSESIQTHVQRMVARVNDRRDSDPYYNSRHFLDIPKAEQVRGNTWTWYRAYMPDERFYDVAHRSYGGDTMETWMTPIGDTGYYITVNFKFIKSERDSNTENYQRARQLMDSVLQSVVIQKR</sequence>
<dbReference type="RefSeq" id="WP_027700784.1">
    <property type="nucleotide sequence ID" value="NZ_CP072932.1"/>
</dbReference>
<dbReference type="EMBL" id="JAJKGN010000001">
    <property type="protein sequence ID" value="MDC6407752.1"/>
    <property type="molecule type" value="Genomic_DNA"/>
</dbReference>
<evidence type="ECO:0000313" key="2">
    <source>
        <dbReference type="EMBL" id="MDC6407752.1"/>
    </source>
</evidence>
<dbReference type="Proteomes" id="UP001220702">
    <property type="component" value="Unassembled WGS sequence"/>
</dbReference>
<reference evidence="2" key="1">
    <citation type="submission" date="2021-11" db="EMBL/GenBank/DDBJ databases">
        <authorList>
            <person name="Denance N."/>
            <person name="Briand M."/>
            <person name="Dupas E."/>
            <person name="Durand K."/>
            <person name="Legendre B."/>
            <person name="Cunty A."/>
            <person name="Donnadieu C."/>
            <person name="Lopez Roques C."/>
            <person name="Cesbron S."/>
            <person name="Jacques M.A."/>
        </authorList>
    </citation>
    <scope>NUCLEOTIDE SEQUENCE</scope>
    <source>
        <strain evidence="2">CFBP8070</strain>
    </source>
</reference>
<evidence type="ECO:0000256" key="1">
    <source>
        <dbReference type="SAM" id="SignalP"/>
    </source>
</evidence>
<name>A0AAW6HU55_XYLFS</name>
<accession>A0AAW6HU55</accession>
<organism evidence="2 3">
    <name type="scientific">Xylella fastidiosa subsp. multiplex</name>
    <dbReference type="NCBI Taxonomy" id="644357"/>
    <lineage>
        <taxon>Bacteria</taxon>
        <taxon>Pseudomonadati</taxon>
        <taxon>Pseudomonadota</taxon>
        <taxon>Gammaproteobacteria</taxon>
        <taxon>Lysobacterales</taxon>
        <taxon>Lysobacteraceae</taxon>
        <taxon>Xylella</taxon>
    </lineage>
</organism>
<gene>
    <name evidence="2" type="ORF">LOK82_03350</name>
</gene>
<keyword evidence="1" id="KW-0732">Signal</keyword>
<feature type="chain" id="PRO_5043789981" evidence="1">
    <location>
        <begin position="22"/>
        <end position="303"/>
    </location>
</feature>
<dbReference type="AlphaFoldDB" id="A0AAW6HU55"/>
<protein>
    <submittedName>
        <fullName evidence="2">DUF769 domain-containing protein</fullName>
    </submittedName>
</protein>
<reference evidence="2" key="2">
    <citation type="journal article" date="2023" name="Commun. Biol.">
        <title>Suspicions of two bridgehead invasions of Xylella fastidiosa subsp. multiplex in France.</title>
        <authorList>
            <person name="Dupas E."/>
            <person name="Durand K."/>
            <person name="Rieux A."/>
            <person name="Briand M."/>
            <person name="Pruvost O."/>
            <person name="Cunty A."/>
            <person name="Denance N."/>
            <person name="Donnadieu C."/>
            <person name="Legendre B."/>
            <person name="Lopez-Roques C."/>
            <person name="Cesbron S."/>
            <person name="Ravigne V."/>
            <person name="Jacques M.A."/>
        </authorList>
    </citation>
    <scope>NUCLEOTIDE SEQUENCE</scope>
    <source>
        <strain evidence="2">CFBP8070</strain>
    </source>
</reference>
<feature type="signal peptide" evidence="1">
    <location>
        <begin position="1"/>
        <end position="21"/>
    </location>
</feature>
<dbReference type="Pfam" id="PF05590">
    <property type="entry name" value="DUF769"/>
    <property type="match status" value="1"/>
</dbReference>
<dbReference type="InterPro" id="IPR008487">
    <property type="entry name" value="DUF769"/>
</dbReference>
<proteinExistence type="predicted"/>
<comment type="caution">
    <text evidence="2">The sequence shown here is derived from an EMBL/GenBank/DDBJ whole genome shotgun (WGS) entry which is preliminary data.</text>
</comment>
<dbReference type="PROSITE" id="PS51257">
    <property type="entry name" value="PROKAR_LIPOPROTEIN"/>
    <property type="match status" value="1"/>
</dbReference>
<evidence type="ECO:0000313" key="3">
    <source>
        <dbReference type="Proteomes" id="UP001220702"/>
    </source>
</evidence>